<dbReference type="InterPro" id="IPR052048">
    <property type="entry name" value="ST_Response_Regulator"/>
</dbReference>
<keyword evidence="4" id="KW-1185">Reference proteome</keyword>
<sequence>MEGNYLSVLVVEDDNFQRQMIVKMLRSILNVQSIKEASNGKCALEIIREQKEKPIDIVICDLNMPQIVNGGVKRYQIAGEECTN</sequence>
<dbReference type="Pfam" id="PF00072">
    <property type="entry name" value="Response_reg"/>
    <property type="match status" value="1"/>
</dbReference>
<evidence type="ECO:0000313" key="4">
    <source>
        <dbReference type="Proteomes" id="UP000198814"/>
    </source>
</evidence>
<accession>A0A1H8UXK9</accession>
<dbReference type="AlphaFoldDB" id="A0A1H8UXK9"/>
<dbReference type="EMBL" id="FODO01000042">
    <property type="protein sequence ID" value="SEP07891.1"/>
    <property type="molecule type" value="Genomic_DNA"/>
</dbReference>
<feature type="domain" description="Response regulatory" evidence="2">
    <location>
        <begin position="7"/>
        <end position="84"/>
    </location>
</feature>
<dbReference type="InterPro" id="IPR001789">
    <property type="entry name" value="Sig_transdc_resp-reg_receiver"/>
</dbReference>
<protein>
    <submittedName>
        <fullName evidence="3">Two-component system, chemotaxis family, response regulator CheY</fullName>
    </submittedName>
</protein>
<dbReference type="SUPFAM" id="SSF52172">
    <property type="entry name" value="CheY-like"/>
    <property type="match status" value="1"/>
</dbReference>
<dbReference type="RefSeq" id="WP_090322387.1">
    <property type="nucleotide sequence ID" value="NZ_FNOE01000043.1"/>
</dbReference>
<evidence type="ECO:0000259" key="2">
    <source>
        <dbReference type="PROSITE" id="PS50110"/>
    </source>
</evidence>
<gene>
    <name evidence="3" type="ORF">SAMN05216333_1421</name>
</gene>
<dbReference type="STRING" id="42354.SAMN05216333_1421"/>
<dbReference type="PANTHER" id="PTHR43228:SF1">
    <property type="entry name" value="TWO-COMPONENT RESPONSE REGULATOR ARR22"/>
    <property type="match status" value="1"/>
</dbReference>
<evidence type="ECO:0000256" key="1">
    <source>
        <dbReference type="PROSITE-ProRule" id="PRU00169"/>
    </source>
</evidence>
<dbReference type="PROSITE" id="PS50110">
    <property type="entry name" value="RESPONSE_REGULATORY"/>
    <property type="match status" value="1"/>
</dbReference>
<dbReference type="InterPro" id="IPR011006">
    <property type="entry name" value="CheY-like_superfamily"/>
</dbReference>
<feature type="modified residue" description="4-aspartylphosphate" evidence="1">
    <location>
        <position position="61"/>
    </location>
</feature>
<dbReference type="Gene3D" id="3.40.50.2300">
    <property type="match status" value="1"/>
</dbReference>
<dbReference type="PANTHER" id="PTHR43228">
    <property type="entry name" value="TWO-COMPONENT RESPONSE REGULATOR"/>
    <property type="match status" value="1"/>
</dbReference>
<dbReference type="GO" id="GO:0000160">
    <property type="term" value="P:phosphorelay signal transduction system"/>
    <property type="evidence" value="ECO:0007669"/>
    <property type="project" value="InterPro"/>
</dbReference>
<reference evidence="4" key="1">
    <citation type="submission" date="2016-10" db="EMBL/GenBank/DDBJ databases">
        <authorList>
            <person name="Varghese N."/>
            <person name="Submissions S."/>
        </authorList>
    </citation>
    <scope>NUCLEOTIDE SEQUENCE [LARGE SCALE GENOMIC DNA]</scope>
    <source>
        <strain evidence="4">Nm76</strain>
    </source>
</reference>
<proteinExistence type="predicted"/>
<dbReference type="Proteomes" id="UP000198814">
    <property type="component" value="Unassembled WGS sequence"/>
</dbReference>
<name>A0A1H8UXK9_9PROT</name>
<organism evidence="3 4">
    <name type="scientific">Nitrosomonas oligotropha</name>
    <dbReference type="NCBI Taxonomy" id="42354"/>
    <lineage>
        <taxon>Bacteria</taxon>
        <taxon>Pseudomonadati</taxon>
        <taxon>Pseudomonadota</taxon>
        <taxon>Betaproteobacteria</taxon>
        <taxon>Nitrosomonadales</taxon>
        <taxon>Nitrosomonadaceae</taxon>
        <taxon>Nitrosomonas</taxon>
    </lineage>
</organism>
<evidence type="ECO:0000313" key="3">
    <source>
        <dbReference type="EMBL" id="SEP07891.1"/>
    </source>
</evidence>
<keyword evidence="1" id="KW-0597">Phosphoprotein</keyword>
<dbReference type="OrthoDB" id="9800029at2"/>